<evidence type="ECO:0000256" key="1">
    <source>
        <dbReference type="ARBA" id="ARBA00001947"/>
    </source>
</evidence>
<sequence>VGAHVSAVGGVENAIVNARAIGANAFALFIKSQRKWTSPPLSEESIASFKKRMKEYGYSPNVVLPHGSYLINLGNPDADKRKKSYDCFLDDLKRCEQLGLTLYNFHPGSTVGDCSTDESLSLIAECINQAHKETAFVTTVLENMAGAGNIIGGDFAHLAGIIERVEDKTRVGVCLDTCHSFAAGYDIRTKEGWESTLTKFDSQVGLSYLRGMHLNDSKTEFNSKRDRHENIGLGHLGIPAFQHILNDPRVQNIPLILETPSFEKPAEVWGKEIEVLMKLSGSSGNLEEGQGPSKKLEEGGSA</sequence>
<dbReference type="PANTHER" id="PTHR21445:SF0">
    <property type="entry name" value="APURINIC-APYRIMIDINIC ENDONUCLEASE"/>
    <property type="match status" value="1"/>
</dbReference>
<evidence type="ECO:0000256" key="9">
    <source>
        <dbReference type="SAM" id="MobiDB-lite"/>
    </source>
</evidence>
<keyword evidence="7" id="KW-0862">Zinc</keyword>
<dbReference type="GeneID" id="6078559"/>
<dbReference type="OrthoDB" id="7663182at2759"/>
<dbReference type="EMBL" id="DS547108">
    <property type="protein sequence ID" value="EDR06513.1"/>
    <property type="molecule type" value="Genomic_DNA"/>
</dbReference>
<dbReference type="InParanoid" id="B0DFS6"/>
<dbReference type="SUPFAM" id="SSF51658">
    <property type="entry name" value="Xylose isomerase-like"/>
    <property type="match status" value="1"/>
</dbReference>
<keyword evidence="8" id="KW-0234">DNA repair</keyword>
<protein>
    <recommendedName>
        <fullName evidence="3">Apurinic-apyrimidinic endonuclease 1</fullName>
    </recommendedName>
</protein>
<feature type="region of interest" description="Disordered" evidence="9">
    <location>
        <begin position="281"/>
        <end position="302"/>
    </location>
</feature>
<evidence type="ECO:0000256" key="4">
    <source>
        <dbReference type="ARBA" id="ARBA00022723"/>
    </source>
</evidence>
<dbReference type="GO" id="GO:0008270">
    <property type="term" value="F:zinc ion binding"/>
    <property type="evidence" value="ECO:0007669"/>
    <property type="project" value="InterPro"/>
</dbReference>
<evidence type="ECO:0000256" key="2">
    <source>
        <dbReference type="ARBA" id="ARBA00005340"/>
    </source>
</evidence>
<dbReference type="Proteomes" id="UP000001194">
    <property type="component" value="Unassembled WGS sequence"/>
</dbReference>
<evidence type="ECO:0000256" key="7">
    <source>
        <dbReference type="ARBA" id="ARBA00022833"/>
    </source>
</evidence>
<dbReference type="NCBIfam" id="TIGR00587">
    <property type="entry name" value="nfo"/>
    <property type="match status" value="1"/>
</dbReference>
<dbReference type="GO" id="GO:0006284">
    <property type="term" value="P:base-excision repair"/>
    <property type="evidence" value="ECO:0007669"/>
    <property type="project" value="TreeGrafter"/>
</dbReference>
<evidence type="ECO:0000259" key="10">
    <source>
        <dbReference type="Pfam" id="PF01261"/>
    </source>
</evidence>
<evidence type="ECO:0000256" key="5">
    <source>
        <dbReference type="ARBA" id="ARBA00022763"/>
    </source>
</evidence>
<dbReference type="GO" id="GO:0003906">
    <property type="term" value="F:DNA-(apurinic or apyrimidinic site) endonuclease activity"/>
    <property type="evidence" value="ECO:0007669"/>
    <property type="project" value="TreeGrafter"/>
</dbReference>
<dbReference type="Gene3D" id="3.20.20.150">
    <property type="entry name" value="Divalent-metal-dependent TIM barrel enzymes"/>
    <property type="match status" value="1"/>
</dbReference>
<dbReference type="KEGG" id="lbc:LACBIDRAFT_251065"/>
<dbReference type="GO" id="GO:0005634">
    <property type="term" value="C:nucleus"/>
    <property type="evidence" value="ECO:0007669"/>
    <property type="project" value="TreeGrafter"/>
</dbReference>
<keyword evidence="12" id="KW-1185">Reference proteome</keyword>
<accession>B0DFS6</accession>
<keyword evidence="6" id="KW-0378">Hydrolase</keyword>
<dbReference type="RefSeq" id="XP_001882885.1">
    <property type="nucleotide sequence ID" value="XM_001882850.1"/>
</dbReference>
<comment type="cofactor">
    <cofactor evidence="1">
        <name>Zn(2+)</name>
        <dbReference type="ChEBI" id="CHEBI:29105"/>
    </cofactor>
</comment>
<evidence type="ECO:0000256" key="8">
    <source>
        <dbReference type="ARBA" id="ARBA00023204"/>
    </source>
</evidence>
<dbReference type="PROSITE" id="PS51432">
    <property type="entry name" value="AP_NUCLEASE_F2_4"/>
    <property type="match status" value="1"/>
</dbReference>
<dbReference type="CDD" id="cd00019">
    <property type="entry name" value="AP2Ec"/>
    <property type="match status" value="1"/>
</dbReference>
<dbReference type="FunFam" id="3.20.20.150:FF:000001">
    <property type="entry name" value="Probable endonuclease 4"/>
    <property type="match status" value="1"/>
</dbReference>
<dbReference type="GO" id="GO:0003677">
    <property type="term" value="F:DNA binding"/>
    <property type="evidence" value="ECO:0007669"/>
    <property type="project" value="InterPro"/>
</dbReference>
<dbReference type="STRING" id="486041.B0DFS6"/>
<evidence type="ECO:0000256" key="6">
    <source>
        <dbReference type="ARBA" id="ARBA00022801"/>
    </source>
</evidence>
<dbReference type="PANTHER" id="PTHR21445">
    <property type="entry name" value="ENDONUCLEASE IV ENDODEOXYRIBONUCLEASE IV"/>
    <property type="match status" value="1"/>
</dbReference>
<dbReference type="InterPro" id="IPR013022">
    <property type="entry name" value="Xyl_isomerase-like_TIM-brl"/>
</dbReference>
<evidence type="ECO:0000313" key="12">
    <source>
        <dbReference type="Proteomes" id="UP000001194"/>
    </source>
</evidence>
<dbReference type="InterPro" id="IPR001719">
    <property type="entry name" value="AP_endonuc_2"/>
</dbReference>
<dbReference type="Pfam" id="PF01261">
    <property type="entry name" value="AP_endonuc_2"/>
    <property type="match status" value="1"/>
</dbReference>
<dbReference type="PROSITE" id="PS00729">
    <property type="entry name" value="AP_NUCLEASE_F2_1"/>
    <property type="match status" value="1"/>
</dbReference>
<organism evidence="12">
    <name type="scientific">Laccaria bicolor (strain S238N-H82 / ATCC MYA-4686)</name>
    <name type="common">Bicoloured deceiver</name>
    <name type="synonym">Laccaria laccata var. bicolor</name>
    <dbReference type="NCBI Taxonomy" id="486041"/>
    <lineage>
        <taxon>Eukaryota</taxon>
        <taxon>Fungi</taxon>
        <taxon>Dikarya</taxon>
        <taxon>Basidiomycota</taxon>
        <taxon>Agaricomycotina</taxon>
        <taxon>Agaricomycetes</taxon>
        <taxon>Agaricomycetidae</taxon>
        <taxon>Agaricales</taxon>
        <taxon>Agaricineae</taxon>
        <taxon>Hydnangiaceae</taxon>
        <taxon>Laccaria</taxon>
    </lineage>
</organism>
<comment type="similarity">
    <text evidence="2">Belongs to the AP endonuclease 2 family.</text>
</comment>
<dbReference type="HOGENOM" id="CLU_025885_0_4_1"/>
<dbReference type="NCBIfam" id="NF002199">
    <property type="entry name" value="PRK01060.1-4"/>
    <property type="match status" value="1"/>
</dbReference>
<name>B0DFS6_LACBS</name>
<feature type="non-terminal residue" evidence="11">
    <location>
        <position position="302"/>
    </location>
</feature>
<dbReference type="SMART" id="SM00518">
    <property type="entry name" value="AP2Ec"/>
    <property type="match status" value="1"/>
</dbReference>
<dbReference type="GO" id="GO:0005739">
    <property type="term" value="C:mitochondrion"/>
    <property type="evidence" value="ECO:0007669"/>
    <property type="project" value="TreeGrafter"/>
</dbReference>
<evidence type="ECO:0000313" key="11">
    <source>
        <dbReference type="EMBL" id="EDR06513.1"/>
    </source>
</evidence>
<dbReference type="InterPro" id="IPR036237">
    <property type="entry name" value="Xyl_isomerase-like_sf"/>
</dbReference>
<keyword evidence="5" id="KW-0227">DNA damage</keyword>
<keyword evidence="4" id="KW-0479">Metal-binding</keyword>
<dbReference type="AlphaFoldDB" id="B0DFS6"/>
<dbReference type="PROSITE" id="PS00731">
    <property type="entry name" value="AP_NUCLEASE_F2_3"/>
    <property type="match status" value="1"/>
</dbReference>
<dbReference type="InterPro" id="IPR018246">
    <property type="entry name" value="AP_endonuc_F2_Zn_BS"/>
</dbReference>
<dbReference type="HAMAP" id="MF_00152">
    <property type="entry name" value="Nfo"/>
    <property type="match status" value="1"/>
</dbReference>
<evidence type="ECO:0000256" key="3">
    <source>
        <dbReference type="ARBA" id="ARBA00021759"/>
    </source>
</evidence>
<dbReference type="PROSITE" id="PS00730">
    <property type="entry name" value="AP_NUCLEASE_F2_2"/>
    <property type="match status" value="1"/>
</dbReference>
<gene>
    <name evidence="11" type="ORF">LACBIDRAFT_251065</name>
</gene>
<dbReference type="FunCoup" id="B0DFS6">
    <property type="interactions" value="358"/>
</dbReference>
<reference evidence="11 12" key="1">
    <citation type="journal article" date="2008" name="Nature">
        <title>The genome of Laccaria bicolor provides insights into mycorrhizal symbiosis.</title>
        <authorList>
            <person name="Martin F."/>
            <person name="Aerts A."/>
            <person name="Ahren D."/>
            <person name="Brun A."/>
            <person name="Danchin E.G.J."/>
            <person name="Duchaussoy F."/>
            <person name="Gibon J."/>
            <person name="Kohler A."/>
            <person name="Lindquist E."/>
            <person name="Pereda V."/>
            <person name="Salamov A."/>
            <person name="Shapiro H.J."/>
            <person name="Wuyts J."/>
            <person name="Blaudez D."/>
            <person name="Buee M."/>
            <person name="Brokstein P."/>
            <person name="Canbaeck B."/>
            <person name="Cohen D."/>
            <person name="Courty P.E."/>
            <person name="Coutinho P.M."/>
            <person name="Delaruelle C."/>
            <person name="Detter J.C."/>
            <person name="Deveau A."/>
            <person name="DiFazio S."/>
            <person name="Duplessis S."/>
            <person name="Fraissinet-Tachet L."/>
            <person name="Lucic E."/>
            <person name="Frey-Klett P."/>
            <person name="Fourrey C."/>
            <person name="Feussner I."/>
            <person name="Gay G."/>
            <person name="Grimwood J."/>
            <person name="Hoegger P.J."/>
            <person name="Jain P."/>
            <person name="Kilaru S."/>
            <person name="Labbe J."/>
            <person name="Lin Y.C."/>
            <person name="Legue V."/>
            <person name="Le Tacon F."/>
            <person name="Marmeisse R."/>
            <person name="Melayah D."/>
            <person name="Montanini B."/>
            <person name="Muratet M."/>
            <person name="Nehls U."/>
            <person name="Niculita-Hirzel H."/>
            <person name="Oudot-Le Secq M.P."/>
            <person name="Peter M."/>
            <person name="Quesneville H."/>
            <person name="Rajashekar B."/>
            <person name="Reich M."/>
            <person name="Rouhier N."/>
            <person name="Schmutz J."/>
            <person name="Yin T."/>
            <person name="Chalot M."/>
            <person name="Henrissat B."/>
            <person name="Kuees U."/>
            <person name="Lucas S."/>
            <person name="Van de Peer Y."/>
            <person name="Podila G.K."/>
            <person name="Polle A."/>
            <person name="Pukkila P.J."/>
            <person name="Richardson P.M."/>
            <person name="Rouze P."/>
            <person name="Sanders I.R."/>
            <person name="Stajich J.E."/>
            <person name="Tunlid A."/>
            <person name="Tuskan G."/>
            <person name="Grigoriev I.V."/>
        </authorList>
    </citation>
    <scope>NUCLEOTIDE SEQUENCE [LARGE SCALE GENOMIC DNA]</scope>
    <source>
        <strain evidence="12">S238N-H82 / ATCC MYA-4686</strain>
    </source>
</reference>
<proteinExistence type="inferred from homology"/>
<dbReference type="GO" id="GO:0008081">
    <property type="term" value="F:phosphoric diester hydrolase activity"/>
    <property type="evidence" value="ECO:0007669"/>
    <property type="project" value="TreeGrafter"/>
</dbReference>
<feature type="non-terminal residue" evidence="11">
    <location>
        <position position="1"/>
    </location>
</feature>
<feature type="domain" description="Xylose isomerase-like TIM barrel" evidence="10">
    <location>
        <begin position="17"/>
        <end position="278"/>
    </location>
</feature>